<keyword evidence="2" id="KW-1185">Reference proteome</keyword>
<evidence type="ECO:0000313" key="2">
    <source>
        <dbReference type="Proteomes" id="UP000567179"/>
    </source>
</evidence>
<reference evidence="1 2" key="1">
    <citation type="journal article" date="2020" name="ISME J.">
        <title>Uncovering the hidden diversity of litter-decomposition mechanisms in mushroom-forming fungi.</title>
        <authorList>
            <person name="Floudas D."/>
            <person name="Bentzer J."/>
            <person name="Ahren D."/>
            <person name="Johansson T."/>
            <person name="Persson P."/>
            <person name="Tunlid A."/>
        </authorList>
    </citation>
    <scope>NUCLEOTIDE SEQUENCE [LARGE SCALE GENOMIC DNA]</scope>
    <source>
        <strain evidence="1 2">CBS 101986</strain>
    </source>
</reference>
<comment type="caution">
    <text evidence="1">The sequence shown here is derived from an EMBL/GenBank/DDBJ whole genome shotgun (WGS) entry which is preliminary data.</text>
</comment>
<accession>A0A8H5BR67</accession>
<proteinExistence type="predicted"/>
<dbReference type="AlphaFoldDB" id="A0A8H5BR67"/>
<protein>
    <submittedName>
        <fullName evidence="1">Uncharacterized protein</fullName>
    </submittedName>
</protein>
<sequence>MPASLEAWQRVQHAFSALPENIRGHIQSQHLSVPPEIINPVPAEKLSIVDFVATKFPGSSDTTPPSGHQCFAAENPVLDVSSTLFTTRIPPASIIHQLYSQTSQQWPGGTDSVHLSGTVEHSDSPIWAPKVWETPYTRIYYKVGLRKHG</sequence>
<dbReference type="EMBL" id="JAACJJ010000014">
    <property type="protein sequence ID" value="KAF5327741.1"/>
    <property type="molecule type" value="Genomic_DNA"/>
</dbReference>
<gene>
    <name evidence="1" type="ORF">D9619_005059</name>
</gene>
<organism evidence="1 2">
    <name type="scientific">Psilocybe cf. subviscida</name>
    <dbReference type="NCBI Taxonomy" id="2480587"/>
    <lineage>
        <taxon>Eukaryota</taxon>
        <taxon>Fungi</taxon>
        <taxon>Dikarya</taxon>
        <taxon>Basidiomycota</taxon>
        <taxon>Agaricomycotina</taxon>
        <taxon>Agaricomycetes</taxon>
        <taxon>Agaricomycetidae</taxon>
        <taxon>Agaricales</taxon>
        <taxon>Agaricineae</taxon>
        <taxon>Strophariaceae</taxon>
        <taxon>Psilocybe</taxon>
    </lineage>
</organism>
<evidence type="ECO:0000313" key="1">
    <source>
        <dbReference type="EMBL" id="KAF5327741.1"/>
    </source>
</evidence>
<name>A0A8H5BR67_9AGAR</name>
<dbReference type="Proteomes" id="UP000567179">
    <property type="component" value="Unassembled WGS sequence"/>
</dbReference>